<organism evidence="1">
    <name type="scientific">Orpheovirus IHUMI-LCC2</name>
    <dbReference type="NCBI Taxonomy" id="2023057"/>
    <lineage>
        <taxon>Viruses</taxon>
        <taxon>Varidnaviria</taxon>
        <taxon>Bamfordvirae</taxon>
        <taxon>Nucleocytoviricota</taxon>
        <taxon>Megaviricetes</taxon>
        <taxon>Pimascovirales</taxon>
        <taxon>Ocovirineae</taxon>
        <taxon>Orpheoviridae</taxon>
        <taxon>Alphaorpheovirus</taxon>
        <taxon>Alphaorpheovirus massiliense</taxon>
    </lineage>
</organism>
<evidence type="ECO:0000313" key="1">
    <source>
        <dbReference type="EMBL" id="SNW62746.1"/>
    </source>
</evidence>
<reference evidence="1" key="1">
    <citation type="submission" date="2017-08" db="EMBL/GenBank/DDBJ databases">
        <authorList>
            <consortium name="Urmite Genomes"/>
        </authorList>
    </citation>
    <scope>NUCLEOTIDE SEQUENCE [LARGE SCALE GENOMIC DNA]</scope>
    <source>
        <strain evidence="1">IHUMI-LCC2</strain>
    </source>
</reference>
<dbReference type="GeneID" id="35382675"/>
<keyword evidence="2" id="KW-1185">Reference proteome</keyword>
<proteinExistence type="predicted"/>
<dbReference type="Proteomes" id="UP000236316">
    <property type="component" value="Segment"/>
</dbReference>
<sequence>MFIVQYYVSEENSWERPTTISSIVYNAEAATVQLEAHIKKEFPSSKCILVGIEKIEGEDDMKEKEKEFDKKIDEIGHKEIIYITNRLRENVISLPKNRVKDARSVYCQLFFNKQKYYVMCPVDLYQAIRNTYLDYYHGEDIMEGINKMTEYDNMVYVDRGLYVRLCKEEEMETQTKIKVQDILAAWDGKVRDADIPYIKVLQDNFNKYSSYRLQTLE</sequence>
<name>A0A2I2L5E9_9VIRU</name>
<dbReference type="KEGG" id="vg:35382675"/>
<dbReference type="RefSeq" id="YP_009449048.1">
    <property type="nucleotide sequence ID" value="NC_036594.1"/>
</dbReference>
<gene>
    <name evidence="1" type="ORF">ORPV_842</name>
</gene>
<dbReference type="EMBL" id="LT906555">
    <property type="protein sequence ID" value="SNW62746.1"/>
    <property type="molecule type" value="Genomic_DNA"/>
</dbReference>
<accession>A0A2I2L5E9</accession>
<evidence type="ECO:0000313" key="2">
    <source>
        <dbReference type="Proteomes" id="UP000236316"/>
    </source>
</evidence>
<protein>
    <submittedName>
        <fullName evidence="1">Uncharacterized protein</fullName>
    </submittedName>
</protein>